<dbReference type="PROSITE" id="PS01159">
    <property type="entry name" value="WW_DOMAIN_1"/>
    <property type="match status" value="3"/>
</dbReference>
<feature type="domain" description="F5/8 type C" evidence="6">
    <location>
        <begin position="269"/>
        <end position="426"/>
    </location>
</feature>
<organism evidence="9 10">
    <name type="scientific">Triparma laevis f. longispina</name>
    <dbReference type="NCBI Taxonomy" id="1714387"/>
    <lineage>
        <taxon>Eukaryota</taxon>
        <taxon>Sar</taxon>
        <taxon>Stramenopiles</taxon>
        <taxon>Ochrophyta</taxon>
        <taxon>Bolidophyceae</taxon>
        <taxon>Parmales</taxon>
        <taxon>Triparmaceae</taxon>
        <taxon>Triparma</taxon>
    </lineage>
</organism>
<feature type="region of interest" description="Disordered" evidence="4">
    <location>
        <begin position="125"/>
        <end position="152"/>
    </location>
</feature>
<evidence type="ECO:0000259" key="7">
    <source>
        <dbReference type="PROSITE" id="PS50023"/>
    </source>
</evidence>
<keyword evidence="2 3" id="KW-0862">Zinc</keyword>
<dbReference type="InterPro" id="IPR043136">
    <property type="entry name" value="B30.2/SPRY_sf"/>
</dbReference>
<dbReference type="SUPFAM" id="SSF49785">
    <property type="entry name" value="Galactose-binding domain-like"/>
    <property type="match status" value="1"/>
</dbReference>
<dbReference type="Gene3D" id="2.60.120.920">
    <property type="match status" value="1"/>
</dbReference>
<dbReference type="SMART" id="SM00456">
    <property type="entry name" value="WW"/>
    <property type="match status" value="3"/>
</dbReference>
<dbReference type="CDD" id="cd00201">
    <property type="entry name" value="WW"/>
    <property type="match status" value="2"/>
</dbReference>
<evidence type="ECO:0000256" key="4">
    <source>
        <dbReference type="SAM" id="MobiDB-lite"/>
    </source>
</evidence>
<dbReference type="InterPro" id="IPR007111">
    <property type="entry name" value="NACHT_NTPase"/>
</dbReference>
<evidence type="ECO:0000256" key="2">
    <source>
        <dbReference type="ARBA" id="ARBA00022833"/>
    </source>
</evidence>
<name>A0A9W7FIF3_9STRA</name>
<feature type="compositionally biased region" description="Polar residues" evidence="4">
    <location>
        <begin position="225"/>
        <end position="234"/>
    </location>
</feature>
<dbReference type="EMBL" id="BRXW01000184">
    <property type="protein sequence ID" value="GMI13029.1"/>
    <property type="molecule type" value="Genomic_DNA"/>
</dbReference>
<feature type="compositionally biased region" description="Acidic residues" evidence="4">
    <location>
        <begin position="3203"/>
        <end position="3238"/>
    </location>
</feature>
<dbReference type="Gene3D" id="2.60.120.260">
    <property type="entry name" value="Galactose-binding domain-like"/>
    <property type="match status" value="1"/>
</dbReference>
<dbReference type="InterPro" id="IPR008979">
    <property type="entry name" value="Galactose-bd-like_sf"/>
</dbReference>
<dbReference type="InterPro" id="IPR001781">
    <property type="entry name" value="Znf_LIM"/>
</dbReference>
<dbReference type="SUPFAM" id="SSF52540">
    <property type="entry name" value="P-loop containing nucleoside triphosphate hydrolases"/>
    <property type="match status" value="1"/>
</dbReference>
<keyword evidence="10" id="KW-1185">Reference proteome</keyword>
<dbReference type="PROSITE" id="PS50023">
    <property type="entry name" value="LIM_DOMAIN_2"/>
    <property type="match status" value="1"/>
</dbReference>
<evidence type="ECO:0000313" key="10">
    <source>
        <dbReference type="Proteomes" id="UP001165122"/>
    </source>
</evidence>
<keyword evidence="1 3" id="KW-0479">Metal-binding</keyword>
<feature type="compositionally biased region" description="Gly residues" evidence="4">
    <location>
        <begin position="3618"/>
        <end position="3627"/>
    </location>
</feature>
<comment type="caution">
    <text evidence="9">The sequence shown here is derived from an EMBL/GenBank/DDBJ whole genome shotgun (WGS) entry which is preliminary data.</text>
</comment>
<dbReference type="SUPFAM" id="SSF51045">
    <property type="entry name" value="WW domain"/>
    <property type="match status" value="2"/>
</dbReference>
<reference evidence="10" key="1">
    <citation type="journal article" date="2023" name="Commun. Biol.">
        <title>Genome analysis of Parmales, the sister group of diatoms, reveals the evolutionary specialization of diatoms from phago-mixotrophs to photoautotrophs.</title>
        <authorList>
            <person name="Ban H."/>
            <person name="Sato S."/>
            <person name="Yoshikawa S."/>
            <person name="Yamada K."/>
            <person name="Nakamura Y."/>
            <person name="Ichinomiya M."/>
            <person name="Sato N."/>
            <person name="Blanc-Mathieu R."/>
            <person name="Endo H."/>
            <person name="Kuwata A."/>
            <person name="Ogata H."/>
        </authorList>
    </citation>
    <scope>NUCLEOTIDE SEQUENCE [LARGE SCALE GENOMIC DNA]</scope>
    <source>
        <strain evidence="10">NIES 3700</strain>
    </source>
</reference>
<dbReference type="SMART" id="SM00132">
    <property type="entry name" value="LIM"/>
    <property type="match status" value="1"/>
</dbReference>
<dbReference type="Pfam" id="PF00412">
    <property type="entry name" value="LIM"/>
    <property type="match status" value="1"/>
</dbReference>
<evidence type="ECO:0000259" key="6">
    <source>
        <dbReference type="PROSITE" id="PS50022"/>
    </source>
</evidence>
<dbReference type="InterPro" id="IPR027417">
    <property type="entry name" value="P-loop_NTPase"/>
</dbReference>
<dbReference type="InterPro" id="IPR036020">
    <property type="entry name" value="WW_dom_sf"/>
</dbReference>
<feature type="compositionally biased region" description="Polar residues" evidence="4">
    <location>
        <begin position="125"/>
        <end position="138"/>
    </location>
</feature>
<feature type="compositionally biased region" description="Acidic residues" evidence="4">
    <location>
        <begin position="209"/>
        <end position="218"/>
    </location>
</feature>
<dbReference type="InterPro" id="IPR006573">
    <property type="entry name" value="NHR_dom"/>
</dbReference>
<dbReference type="Gene3D" id="2.10.110.10">
    <property type="entry name" value="Cysteine Rich Protein"/>
    <property type="match status" value="1"/>
</dbReference>
<evidence type="ECO:0000259" key="5">
    <source>
        <dbReference type="PROSITE" id="PS50020"/>
    </source>
</evidence>
<dbReference type="PROSITE" id="PS50837">
    <property type="entry name" value="NACHT"/>
    <property type="match status" value="1"/>
</dbReference>
<evidence type="ECO:0000256" key="3">
    <source>
        <dbReference type="PROSITE-ProRule" id="PRU00125"/>
    </source>
</evidence>
<dbReference type="InterPro" id="IPR001202">
    <property type="entry name" value="WW_dom"/>
</dbReference>
<dbReference type="Gene3D" id="2.20.70.10">
    <property type="match status" value="2"/>
</dbReference>
<feature type="compositionally biased region" description="Basic and acidic residues" evidence="4">
    <location>
        <begin position="3253"/>
        <end position="3262"/>
    </location>
</feature>
<dbReference type="Gene3D" id="3.40.50.300">
    <property type="entry name" value="P-loop containing nucleotide triphosphate hydrolases"/>
    <property type="match status" value="1"/>
</dbReference>
<evidence type="ECO:0000256" key="1">
    <source>
        <dbReference type="ARBA" id="ARBA00022723"/>
    </source>
</evidence>
<dbReference type="Pfam" id="PF00397">
    <property type="entry name" value="WW"/>
    <property type="match status" value="2"/>
</dbReference>
<sequence>MTSKCPVCKTSVYPNDSQLTLSGSKYHSACAKCTECKTRITLKNAHVISGLLYCETHSKRYERARSVSPVPMRSSTVVLRKSKDNSVGLISDPTPTKPKSNPYEEWDEFVDETTGSTYWANRLSGETTWSNPNHSPINVSKPAAKKPKIEPQIEETNAWEELVDEGSGSSYWYNSSSGETSWENPNESKKPSTLSEPETLPPPPSASSEWEEIVDEPSGEPYWHNPTTGETSWENPNPPTPPSTSNLKLPDTEETSTKIKSSLLRHSLANFPSPLHLLNPPESSRTYAHHETPPTLPFNTTTVPGHLSVLGSKGKWKVASPDKSRWIAMDLGCLRNVHAIVLQCGDLFRFHSGWVTKMRMSLSVVEEPGEGDWTEVERDLVTNCSKDPSFEHVIPLRSPVWLRHIKLTPIEWKQGALLETREDLEPYIEMRAAVLATESVAENEGEMNERKLSVPTSLKKLRSTSSLPPSQLECYVNLSLGCSVSDALASQLKTATTPFALSDDTTAFGKVTLLRQSSDSKLSYSPKTTLGETDLGTLLPPCIRGDCVAVIEKASEEKVGVVLNVEPKTAYCEVCLFGESQTKIVKTKSKKKLGSFDWSTNTFVMLQQTQPPPDDSIIEKLTQLGKADEVASVSTRMIFSDRWLKADSFLDPILNTCVAVLPSSNTFLCLLPGPDSLAYAWGRGARVSLSTSETTPERATGTIVELDKTSGNAVIAVDNTRNQRVFRSWSQLHYGKKNARGDIHSIKQPARPFDVVAAKPFKYEVGTKLMVIKDGAMVDATVKHYGGETCGNRHLLILTGTKQQEHMDLNEVNHSIQRFDTVRALADVKQNYLDHVIKEGSYVEDAITGKRLQIEKQLLNISMATGDEALKMSSEEVLRFDPADLVWKTTTDLQTGDRVRLANPLYCPEDGLTYPKHTMGTIGFFNSDKAAMMITNTRKNPKLMCERIVNGKKCGGLDGKTYPCNACKNFYQDVKERLFDDPAQRSPFSYPVFLEYNDNATSSDDQKRKNKFLLAHELEKATPMSGVHVDEWNGCAFNDGDVIMIEDGVVKNKKTGKTTTLVFGYEPLKLSTLPNARTASTTDISKPNQATRFGGQGGCAMSEEPLVSVDGEFTYEIIIKKYKGHESEGLECGVCDIPPEKVDLSYDYAASTRGCYISDDAGSLACNGRLMYTSEDDMVWRDTQPSNLKNGDVITVTVKANGALEIHYNGKWQVRWDKAQIDVTKPLYAVVGMRAPCVSVALRTKVHDLSKIKLPNARAITLKGVEGKAGEIIDLTKCGRPRFPAALQNVRAISDIHSLYPLIVKPWPARAQGRKGAQPILIRAGPGTGKTWCVMQLLYFLAKGSDKMKMGIRLHHIFQGIGTRCLYLLKNQIQNAIRLEFTPYVVYVQKLARLMNKSKQENESGVMTTVDLVRFYMKAEFKEREQENSFVKDETTLDMLLQLFESRSLILLIDGIDEAASLKTTVEDYITKTLVPAGHQVIVTSRPEGVRLRLYKNFVIMNLTKLSQEQQNNAISTQLKESQFYYHLSSFSRIRKDHDKKYTGEAFAMQVHRSQLEGIKTVDLFRLSSGNGWNPEMRIRNIDDEIIKRREGGVVQSEFLKGLDAAMSPHLSVVDRMLNEGSMGDESWRPDKATQSALEDVKTWETKEEKGHLRLLKNLALYIVKKRRITKQEWTAATLWPEIMATTDEMYELNERCIDDFGLVIRHLLREECAGADLFKSGKYSGFMAAPLKDPVRTHEKAHDKFAGRFDDGVMPEACVPDIIRSRVIFDEAKDLIKLVQTLLKGYRWERDGKVYKLELIRCNNKFRSTDPTHFRFVHFNMMLTIESPGGDRIRCQGEVQIHHFLILKFNDESHAHDHYEFFRSHLRSSYETALDSNLDFMLEKRMKVFDELGSVPVLLSLLILCLRSQDSGEENVNLPEDIYELYIFAIKGVLKRETGDDFETARQMLRRIATSNHLNQRRFFELFHVREILRGHDDELKLWMQLMRRGSFPLVKVLASDGETSGQFQFKHLSFQEALFVEAVTMREADSFWEDTATATENLNHAFYKNAFVIGAGYLGNALAEQKREWDFSGKKLVMGNVHCGYARLQTLLQNATKLVSLKIPLSGKEEDEEVSSGGGTSSLQRTRVPSNLNRDFRFGAVSGIEFDLDKYPFHKVEGRRLVGEEFKEWEELGEGGSLPMEWFTKEENVGDVEIGFDTGECGVCVVKPDASLLLHQGEGETEVLLEGLKLVPNVAAAEECDDGLCEKLVASKLIDVLARHCGSADIVDALIQRHPGVGKIALLATMKPGLLHNAERMLKLTKVKKSKEKCLGDEDLAWVLKELVASGGWHDAALDGAQSGAVVCDEIIKRVGEAKGTIEELLLASLKNIYRPKVALRFATKHWPVGNKIDVTNLLVDGMNEDGEEGEGSSTWTRLALSESKDIDLEADKAELVDHLLWRVPELRNNLTELCIDALKVRRYDILRRLILRDCALDKPELKGGLLLDVLLGVTEDLPGDLYGAKRLPGEKSKPLTMMQKEKLSPAHKKALEEKQSPWVVMLLDEKNQTCCLELASKFPKLQEQIILPSVLLLAMVPKLVSVAHWLLKQGEDDVVKRKGGRGFAQFDDGQFLATIQEPNKDGSTAWFRLQMDNECSKFVNYVMLNVPALGSISVFLDETHAARAADLIEESVRENRESIVSVSECENLLKEGGSENYLKKMSWLQAACSPGAVVIESPHPHSVNTDLRQPVSLPGAKKIYVAFDDHTSMSRRTARLSFLQRMAGMVTDDDIPDQPLADYSGPASNFPGGKNPPLEINGDSFDIRFFCRDNGYDQPGWGYRFVAWSKGPRGWCKFAELMMSENKEAGRLCRHLIALNDDFKKYANGPMVELCLVTAANNEQNANGALGVLERSGITRSDMLGSGVIDTLLERGGGGKSLWHQLVVANASPSLIKFLMTHPRLLKAMNSREMLLESMSWIGKVVEFKRVNAALTLIEVMDDLPEGTLEELLKEREEGDGEGTSLWEALVQEDKCVKIVQELLKREKRLVEPALAAVFSPGYTHLYERLPWNFVKKLMVENDALRKAALRPDLLVRAMRSPASCGVAKKLISWEGGGGGREGGGGFFDGVLDALLKPADFEDFEVMPVVNVVGLGEGHAQAGVLGLYRSSNVEIDLKKVRTIVGKTDERRCVYYQVGGDCVLWFKILEDEDEEEEDDAFGFGVSDNGGDEDEDFGGFGGEDSDDSDDDNFGGAEDSGEEFEGGLEGAFGQGEEGDGEEKKEDKPDEAPDPEEQDGSWVITKIENLGRVDLDTAEILVEVSDGELQPQKVQAVWSINEGCLKRPGTKKAVVMKEHNVFRVLGAGRMTEKFEGEVLLGSIVKEGLWDFVKLLQKKFGGEIRKHITVYALLGGAKSKAGLEENLKDNEVGEEEIELFLDGGGGKSKWEAMLLGGKAGGLAAELIEKHGRLREAAAEGDVLLKLIGVGSVNLALLVIDDGLEKLDVGKLKKEAGFKALMKLSVKKKFEEGAGEGGGEEEVEGRRMSTGRGGNVDTLIEKLAKKFPELEEVRLQAEMEEKTRMAVIKERRKRLVENVHLTSHLDGFGESPLLSFLKEKGAEVETGVSVEELRIRVGLIIQDEQEVQAGGGGGAGGGEGEEGDVEEEDEGSGGEEDIGNVVEDEEGEVYNMDEDMEDMEAEEDEEGGMEGEGEEEYH</sequence>
<dbReference type="PROSITE" id="PS50020">
    <property type="entry name" value="WW_DOMAIN_2"/>
    <property type="match status" value="3"/>
</dbReference>
<feature type="region of interest" description="Disordered" evidence="4">
    <location>
        <begin position="170"/>
        <end position="259"/>
    </location>
</feature>
<feature type="region of interest" description="Disordered" evidence="4">
    <location>
        <begin position="3615"/>
        <end position="3687"/>
    </location>
</feature>
<feature type="domain" description="NACHT" evidence="8">
    <location>
        <begin position="1318"/>
        <end position="1487"/>
    </location>
</feature>
<evidence type="ECO:0000313" key="9">
    <source>
        <dbReference type="EMBL" id="GMI13029.1"/>
    </source>
</evidence>
<gene>
    <name evidence="9" type="ORF">TrLO_g11099</name>
</gene>
<feature type="domain" description="WW" evidence="5">
    <location>
        <begin position="106"/>
        <end position="134"/>
    </location>
</feature>
<proteinExistence type="predicted"/>
<protein>
    <submittedName>
        <fullName evidence="9">Uncharacterized protein</fullName>
    </submittedName>
</protein>
<feature type="compositionally biased region" description="Acidic residues" evidence="4">
    <location>
        <begin position="3628"/>
        <end position="3687"/>
    </location>
</feature>
<accession>A0A9W7FIF3</accession>
<dbReference type="PROSITE" id="PS00478">
    <property type="entry name" value="LIM_DOMAIN_1"/>
    <property type="match status" value="1"/>
</dbReference>
<dbReference type="GO" id="GO:0046872">
    <property type="term" value="F:metal ion binding"/>
    <property type="evidence" value="ECO:0007669"/>
    <property type="project" value="UniProtKB-KW"/>
</dbReference>
<feature type="domain" description="WW" evidence="5">
    <location>
        <begin position="204"/>
        <end position="238"/>
    </location>
</feature>
<dbReference type="InterPro" id="IPR000421">
    <property type="entry name" value="FA58C"/>
</dbReference>
<evidence type="ECO:0000259" key="8">
    <source>
        <dbReference type="PROSITE" id="PS50837"/>
    </source>
</evidence>
<dbReference type="PROSITE" id="PS50022">
    <property type="entry name" value="FA58C_3"/>
    <property type="match status" value="1"/>
</dbReference>
<keyword evidence="3" id="KW-0440">LIM domain</keyword>
<feature type="region of interest" description="Disordered" evidence="4">
    <location>
        <begin position="3502"/>
        <end position="3521"/>
    </location>
</feature>
<dbReference type="OrthoDB" id="194556at2759"/>
<feature type="region of interest" description="Disordered" evidence="4">
    <location>
        <begin position="279"/>
        <end position="299"/>
    </location>
</feature>
<feature type="region of interest" description="Disordered" evidence="4">
    <location>
        <begin position="3190"/>
        <end position="3273"/>
    </location>
</feature>
<feature type="compositionally biased region" description="Low complexity" evidence="4">
    <location>
        <begin position="170"/>
        <end position="181"/>
    </location>
</feature>
<feature type="domain" description="LIM zinc-binding" evidence="7">
    <location>
        <begin position="3"/>
        <end position="64"/>
    </location>
</feature>
<feature type="domain" description="WW" evidence="5">
    <location>
        <begin position="153"/>
        <end position="187"/>
    </location>
</feature>
<dbReference type="Pfam" id="PF07177">
    <property type="entry name" value="Neuralized"/>
    <property type="match status" value="1"/>
</dbReference>
<dbReference type="Proteomes" id="UP001165122">
    <property type="component" value="Unassembled WGS sequence"/>
</dbReference>